<dbReference type="CDD" id="cd07067">
    <property type="entry name" value="HP_PGM_like"/>
    <property type="match status" value="1"/>
</dbReference>
<dbReference type="GO" id="GO:0070297">
    <property type="term" value="P:regulation of phosphorelay signal transduction system"/>
    <property type="evidence" value="ECO:0007669"/>
    <property type="project" value="TreeGrafter"/>
</dbReference>
<organism evidence="3 4">
    <name type="scientific">Solirubrobacter ginsenosidimutans</name>
    <dbReference type="NCBI Taxonomy" id="490573"/>
    <lineage>
        <taxon>Bacteria</taxon>
        <taxon>Bacillati</taxon>
        <taxon>Actinomycetota</taxon>
        <taxon>Thermoleophilia</taxon>
        <taxon>Solirubrobacterales</taxon>
        <taxon>Solirubrobacteraceae</taxon>
        <taxon>Solirubrobacter</taxon>
    </lineage>
</organism>
<evidence type="ECO:0000313" key="3">
    <source>
        <dbReference type="EMBL" id="MDA0162421.1"/>
    </source>
</evidence>
<dbReference type="EMBL" id="JAPDOD010000018">
    <property type="protein sequence ID" value="MDA0162421.1"/>
    <property type="molecule type" value="Genomic_DNA"/>
</dbReference>
<accession>A0A9X3S3T5</accession>
<sequence>MIVLARHGETEWSASGQHTSRTDLPLTERGREAATRLGGGMKGREFALVLASPRRRAIETAELAGFTPEIDPDLAEIDYGSYEGRTTKDIRAERPGWSLWVDGSPGGETLAQAGARADRAIKRALAADGDVALFAHGHILRILAARWVGLPPEYGASFALDTASLSELGFERENRVLLHWNSAISGA</sequence>
<feature type="binding site" evidence="1">
    <location>
        <position position="56"/>
    </location>
    <ligand>
        <name>substrate</name>
    </ligand>
</feature>
<dbReference type="InterPro" id="IPR029033">
    <property type="entry name" value="His_PPase_superfam"/>
</dbReference>
<dbReference type="Gene3D" id="3.40.50.1240">
    <property type="entry name" value="Phosphoglycerate mutase-like"/>
    <property type="match status" value="1"/>
</dbReference>
<keyword evidence="4" id="KW-1185">Reference proteome</keyword>
<gene>
    <name evidence="3" type="ORF">OM076_19265</name>
</gene>
<dbReference type="PANTHER" id="PTHR48100">
    <property type="entry name" value="BROAD-SPECIFICITY PHOSPHATASE YOR283W-RELATED"/>
    <property type="match status" value="1"/>
</dbReference>
<dbReference type="RefSeq" id="WP_270041661.1">
    <property type="nucleotide sequence ID" value="NZ_JAPDOD010000018.1"/>
</dbReference>
<dbReference type="Pfam" id="PF00300">
    <property type="entry name" value="His_Phos_1"/>
    <property type="match status" value="1"/>
</dbReference>
<evidence type="ECO:0000256" key="2">
    <source>
        <dbReference type="SAM" id="MobiDB-lite"/>
    </source>
</evidence>
<protein>
    <submittedName>
        <fullName evidence="3">Histidine phosphatase family protein</fullName>
    </submittedName>
</protein>
<feature type="compositionally biased region" description="Basic and acidic residues" evidence="2">
    <location>
        <begin position="1"/>
        <end position="10"/>
    </location>
</feature>
<evidence type="ECO:0000313" key="4">
    <source>
        <dbReference type="Proteomes" id="UP001149140"/>
    </source>
</evidence>
<name>A0A9X3S3T5_9ACTN</name>
<reference evidence="3" key="1">
    <citation type="submission" date="2022-10" db="EMBL/GenBank/DDBJ databases">
        <title>The WGS of Solirubrobacter ginsenosidimutans DSM 21036.</title>
        <authorList>
            <person name="Jiang Z."/>
        </authorList>
    </citation>
    <scope>NUCLEOTIDE SEQUENCE</scope>
    <source>
        <strain evidence="3">DSM 21036</strain>
    </source>
</reference>
<dbReference type="GO" id="GO:0101006">
    <property type="term" value="F:protein histidine phosphatase activity"/>
    <property type="evidence" value="ECO:0007669"/>
    <property type="project" value="TreeGrafter"/>
</dbReference>
<comment type="caution">
    <text evidence="3">The sequence shown here is derived from an EMBL/GenBank/DDBJ whole genome shotgun (WGS) entry which is preliminary data.</text>
</comment>
<dbReference type="PANTHER" id="PTHR48100:SF15">
    <property type="entry name" value="SEDOHEPTULOSE 1,7-BISPHOSPHATASE"/>
    <property type="match status" value="1"/>
</dbReference>
<feature type="region of interest" description="Disordered" evidence="2">
    <location>
        <begin position="1"/>
        <end position="24"/>
    </location>
</feature>
<dbReference type="SUPFAM" id="SSF53254">
    <property type="entry name" value="Phosphoglycerate mutase-like"/>
    <property type="match status" value="1"/>
</dbReference>
<dbReference type="InterPro" id="IPR013078">
    <property type="entry name" value="His_Pase_superF_clade-1"/>
</dbReference>
<proteinExistence type="predicted"/>
<dbReference type="AlphaFoldDB" id="A0A9X3S3T5"/>
<evidence type="ECO:0000256" key="1">
    <source>
        <dbReference type="PIRSR" id="PIRSR613078-2"/>
    </source>
</evidence>
<dbReference type="SMART" id="SM00855">
    <property type="entry name" value="PGAM"/>
    <property type="match status" value="1"/>
</dbReference>
<dbReference type="Proteomes" id="UP001149140">
    <property type="component" value="Unassembled WGS sequence"/>
</dbReference>
<dbReference type="InterPro" id="IPR050275">
    <property type="entry name" value="PGM_Phosphatase"/>
</dbReference>